<dbReference type="GO" id="GO:0043565">
    <property type="term" value="F:sequence-specific DNA binding"/>
    <property type="evidence" value="ECO:0007669"/>
    <property type="project" value="InterPro"/>
</dbReference>
<dbReference type="Pfam" id="PF20240">
    <property type="entry name" value="DUF6597"/>
    <property type="match status" value="1"/>
</dbReference>
<dbReference type="InterPro" id="IPR050204">
    <property type="entry name" value="AraC_XylS_family_regulators"/>
</dbReference>
<evidence type="ECO:0000313" key="6">
    <source>
        <dbReference type="Proteomes" id="UP000243528"/>
    </source>
</evidence>
<proteinExistence type="predicted"/>
<dbReference type="PANTHER" id="PTHR46796">
    <property type="entry name" value="HTH-TYPE TRANSCRIPTIONAL ACTIVATOR RHAS-RELATED"/>
    <property type="match status" value="1"/>
</dbReference>
<keyword evidence="3" id="KW-0804">Transcription</keyword>
<evidence type="ECO:0000259" key="4">
    <source>
        <dbReference type="PROSITE" id="PS01124"/>
    </source>
</evidence>
<accession>A0A2P8DRE0</accession>
<sequence length="286" mass="31137">MFTGPTASTKGILRPADVARQVDVRRYGADDDVAGYVERYWSVHWDRPARDQYAVRVIPPPSINLTFTHDGGAHLHGVGRQLSAHELSGSGWVFGLKFRPGGFHALAGLAASEITDQTVPLEQVMGPAVPSLADAVLNAESDRHRRALVAAFVRRQRPERDDEMLALVVRIVATMLADRNLTRVDDVTARFGLSSRTAQRLFRRYVGVGPKHVLQRCRLHDGADLLANGTVDDISALAAQLGYVDQAHFTRDFSAVVGSSPAAYLRACRADAARPADATVAAQQPR</sequence>
<dbReference type="EMBL" id="PYGE01000017">
    <property type="protein sequence ID" value="PSK99781.1"/>
    <property type="molecule type" value="Genomic_DNA"/>
</dbReference>
<evidence type="ECO:0000313" key="5">
    <source>
        <dbReference type="EMBL" id="PSK99781.1"/>
    </source>
</evidence>
<keyword evidence="6" id="KW-1185">Reference proteome</keyword>
<dbReference type="SUPFAM" id="SSF46689">
    <property type="entry name" value="Homeodomain-like"/>
    <property type="match status" value="1"/>
</dbReference>
<evidence type="ECO:0000256" key="2">
    <source>
        <dbReference type="ARBA" id="ARBA00023125"/>
    </source>
</evidence>
<dbReference type="GO" id="GO:0003700">
    <property type="term" value="F:DNA-binding transcription factor activity"/>
    <property type="evidence" value="ECO:0007669"/>
    <property type="project" value="InterPro"/>
</dbReference>
<dbReference type="Proteomes" id="UP000243528">
    <property type="component" value="Unassembled WGS sequence"/>
</dbReference>
<dbReference type="InterPro" id="IPR018060">
    <property type="entry name" value="HTH_AraC"/>
</dbReference>
<dbReference type="RefSeq" id="WP_106538962.1">
    <property type="nucleotide sequence ID" value="NZ_PYGE01000017.1"/>
</dbReference>
<dbReference type="SMART" id="SM00342">
    <property type="entry name" value="HTH_ARAC"/>
    <property type="match status" value="1"/>
</dbReference>
<dbReference type="InterPro" id="IPR009057">
    <property type="entry name" value="Homeodomain-like_sf"/>
</dbReference>
<reference evidence="5 6" key="1">
    <citation type="submission" date="2018-03" db="EMBL/GenBank/DDBJ databases">
        <title>Genomic Encyclopedia of Archaeal and Bacterial Type Strains, Phase II (KMG-II): from individual species to whole genera.</title>
        <authorList>
            <person name="Goeker M."/>
        </authorList>
    </citation>
    <scope>NUCLEOTIDE SEQUENCE [LARGE SCALE GENOMIC DNA]</scope>
    <source>
        <strain evidence="5 6">DSM 45211</strain>
    </source>
</reference>
<dbReference type="OrthoDB" id="2559672at2"/>
<comment type="caution">
    <text evidence="5">The sequence shown here is derived from an EMBL/GenBank/DDBJ whole genome shotgun (WGS) entry which is preliminary data.</text>
</comment>
<keyword evidence="1" id="KW-0805">Transcription regulation</keyword>
<gene>
    <name evidence="5" type="ORF">CLV30_11784</name>
</gene>
<dbReference type="Gene3D" id="1.10.10.60">
    <property type="entry name" value="Homeodomain-like"/>
    <property type="match status" value="1"/>
</dbReference>
<dbReference type="AlphaFoldDB" id="A0A2P8DRE0"/>
<feature type="domain" description="HTH araC/xylS-type" evidence="4">
    <location>
        <begin position="166"/>
        <end position="267"/>
    </location>
</feature>
<name>A0A2P8DRE0_9ACTN</name>
<evidence type="ECO:0000256" key="1">
    <source>
        <dbReference type="ARBA" id="ARBA00023015"/>
    </source>
</evidence>
<dbReference type="PROSITE" id="PS01124">
    <property type="entry name" value="HTH_ARAC_FAMILY_2"/>
    <property type="match status" value="1"/>
</dbReference>
<keyword evidence="2 5" id="KW-0238">DNA-binding</keyword>
<evidence type="ECO:0000256" key="3">
    <source>
        <dbReference type="ARBA" id="ARBA00023163"/>
    </source>
</evidence>
<dbReference type="PROSITE" id="PS00041">
    <property type="entry name" value="HTH_ARAC_FAMILY_1"/>
    <property type="match status" value="1"/>
</dbReference>
<dbReference type="InterPro" id="IPR018062">
    <property type="entry name" value="HTH_AraC-typ_CS"/>
</dbReference>
<dbReference type="InterPro" id="IPR046532">
    <property type="entry name" value="DUF6597"/>
</dbReference>
<organism evidence="5 6">
    <name type="scientific">Haloactinopolyspora alba</name>
    <dbReference type="NCBI Taxonomy" id="648780"/>
    <lineage>
        <taxon>Bacteria</taxon>
        <taxon>Bacillati</taxon>
        <taxon>Actinomycetota</taxon>
        <taxon>Actinomycetes</taxon>
        <taxon>Jiangellales</taxon>
        <taxon>Jiangellaceae</taxon>
        <taxon>Haloactinopolyspora</taxon>
    </lineage>
</organism>
<dbReference type="Pfam" id="PF12833">
    <property type="entry name" value="HTH_18"/>
    <property type="match status" value="1"/>
</dbReference>
<protein>
    <submittedName>
        <fullName evidence="5">AraC-like DNA-binding protein</fullName>
    </submittedName>
</protein>